<reference evidence="1 2" key="1">
    <citation type="submission" date="2019-08" db="EMBL/GenBank/DDBJ databases">
        <title>In-depth cultivation of the pig gut microbiome towards novel bacterial diversity and tailored functional studies.</title>
        <authorList>
            <person name="Wylensek D."/>
            <person name="Hitch T.C.A."/>
            <person name="Clavel T."/>
        </authorList>
    </citation>
    <scope>NUCLEOTIDE SEQUENCE [LARGE SCALE GENOMIC DNA]</scope>
    <source>
        <strain evidence="1 2">Oil-RF-744-WCA-WT-10</strain>
    </source>
</reference>
<gene>
    <name evidence="1" type="ORF">FYJ29_03225</name>
</gene>
<dbReference type="RefSeq" id="WP_154328244.1">
    <property type="nucleotide sequence ID" value="NZ_CP045696.1"/>
</dbReference>
<organism evidence="1 2">
    <name type="scientific">Sodaliphilus pleomorphus</name>
    <dbReference type="NCBI Taxonomy" id="2606626"/>
    <lineage>
        <taxon>Bacteria</taxon>
        <taxon>Pseudomonadati</taxon>
        <taxon>Bacteroidota</taxon>
        <taxon>Bacteroidia</taxon>
        <taxon>Bacteroidales</taxon>
        <taxon>Muribaculaceae</taxon>
        <taxon>Sodaliphilus</taxon>
    </lineage>
</organism>
<sequence length="237" mass="27582">MDEEKYLDMDIADAIIERPQGFSVGNRHFYLYPVTLGKMYLLQRLMESLEVNRNVVMVNPYLEAIRLVHTKREDCCRLITYHTMRTKKEVFDHNLVEDRIKYLNDNADDEDLATILILLLTAEKTHIFMKHLGIAQESERYGKANSVKKDTGSVTFGGKSIYGSLLDYACERYGWTLDYVVWGISYVNLQLMIADSVKTLYLTKDEMHKAHITATDHDVIKAESPEAWERIKSMNWE</sequence>
<keyword evidence="2" id="KW-1185">Reference proteome</keyword>
<proteinExistence type="predicted"/>
<name>A0A6L5X8X1_9BACT</name>
<dbReference type="AlphaFoldDB" id="A0A6L5X8X1"/>
<accession>A0A6L5X8X1</accession>
<comment type="caution">
    <text evidence="1">The sequence shown here is derived from an EMBL/GenBank/DDBJ whole genome shotgun (WGS) entry which is preliminary data.</text>
</comment>
<evidence type="ECO:0000313" key="2">
    <source>
        <dbReference type="Proteomes" id="UP000483362"/>
    </source>
</evidence>
<protein>
    <submittedName>
        <fullName evidence="1">Uncharacterized protein</fullName>
    </submittedName>
</protein>
<evidence type="ECO:0000313" key="1">
    <source>
        <dbReference type="EMBL" id="MSS16780.1"/>
    </source>
</evidence>
<dbReference type="Proteomes" id="UP000483362">
    <property type="component" value="Unassembled WGS sequence"/>
</dbReference>
<dbReference type="EMBL" id="VULT01000004">
    <property type="protein sequence ID" value="MSS16780.1"/>
    <property type="molecule type" value="Genomic_DNA"/>
</dbReference>